<evidence type="ECO:0000256" key="1">
    <source>
        <dbReference type="SAM" id="Coils"/>
    </source>
</evidence>
<comment type="caution">
    <text evidence="2">The sequence shown here is derived from an EMBL/GenBank/DDBJ whole genome shotgun (WGS) entry which is preliminary data.</text>
</comment>
<evidence type="ECO:0000313" key="3">
    <source>
        <dbReference type="Proteomes" id="UP000322981"/>
    </source>
</evidence>
<dbReference type="RefSeq" id="WP_150091380.1">
    <property type="nucleotide sequence ID" value="NZ_JBFUOH010000027.1"/>
</dbReference>
<keyword evidence="1" id="KW-0175">Coiled coil</keyword>
<evidence type="ECO:0008006" key="4">
    <source>
        <dbReference type="Google" id="ProtNLM"/>
    </source>
</evidence>
<organism evidence="2 3">
    <name type="scientific">Thiohalocapsa marina</name>
    <dbReference type="NCBI Taxonomy" id="424902"/>
    <lineage>
        <taxon>Bacteria</taxon>
        <taxon>Pseudomonadati</taxon>
        <taxon>Pseudomonadota</taxon>
        <taxon>Gammaproteobacteria</taxon>
        <taxon>Chromatiales</taxon>
        <taxon>Chromatiaceae</taxon>
        <taxon>Thiohalocapsa</taxon>
    </lineage>
</organism>
<dbReference type="OrthoDB" id="5772977at2"/>
<sequence>MQLTNAETASLLGVHPRTYRGWLATGQAAPAAVRLLAILAGFVPWVGWDGWEVERGLLFPPGYTRGGIAPGEFFALVFYRQQVSEQRRLLLEREARITQLQAEVAALDERVERLQAQRSGVARSRYRRR</sequence>
<dbReference type="AlphaFoldDB" id="A0A5M8FN37"/>
<reference evidence="2 3" key="1">
    <citation type="submission" date="2019-09" db="EMBL/GenBank/DDBJ databases">
        <title>Whole-genome sequence of the purple sulfur bacterium Thiohalocapsa marina DSM 19078.</title>
        <authorList>
            <person name="Kyndt J.A."/>
            <person name="Meyer T.E."/>
        </authorList>
    </citation>
    <scope>NUCLEOTIDE SEQUENCE [LARGE SCALE GENOMIC DNA]</scope>
    <source>
        <strain evidence="2 3">DSM 19078</strain>
    </source>
</reference>
<accession>A0A5M8FN37</accession>
<feature type="coiled-coil region" evidence="1">
    <location>
        <begin position="90"/>
        <end position="117"/>
    </location>
</feature>
<evidence type="ECO:0000313" key="2">
    <source>
        <dbReference type="EMBL" id="KAA6186333.1"/>
    </source>
</evidence>
<proteinExistence type="predicted"/>
<protein>
    <recommendedName>
        <fullName evidence="4">Helix-turn-helix domain-containing protein</fullName>
    </recommendedName>
</protein>
<dbReference type="Proteomes" id="UP000322981">
    <property type="component" value="Unassembled WGS sequence"/>
</dbReference>
<dbReference type="EMBL" id="VWXX01000005">
    <property type="protein sequence ID" value="KAA6186333.1"/>
    <property type="molecule type" value="Genomic_DNA"/>
</dbReference>
<gene>
    <name evidence="2" type="ORF">F2Q65_05935</name>
</gene>
<keyword evidence="3" id="KW-1185">Reference proteome</keyword>
<name>A0A5M8FN37_9GAMM</name>